<evidence type="ECO:0000313" key="6">
    <source>
        <dbReference type="EMBL" id="MFB9090593.1"/>
    </source>
</evidence>
<keyword evidence="1" id="KW-0805">Transcription regulation</keyword>
<keyword evidence="4" id="KW-0812">Transmembrane</keyword>
<keyword evidence="2" id="KW-0238">DNA-binding</keyword>
<evidence type="ECO:0000313" key="7">
    <source>
        <dbReference type="Proteomes" id="UP001589576"/>
    </source>
</evidence>
<dbReference type="Pfam" id="PF12833">
    <property type="entry name" value="HTH_18"/>
    <property type="match status" value="1"/>
</dbReference>
<name>A0ABV5GHJ5_9FLAO</name>
<comment type="caution">
    <text evidence="6">The sequence shown here is derived from an EMBL/GenBank/DDBJ whole genome shotgun (WGS) entry which is preliminary data.</text>
</comment>
<feature type="transmembrane region" description="Helical" evidence="4">
    <location>
        <begin position="192"/>
        <end position="215"/>
    </location>
</feature>
<keyword evidence="7" id="KW-1185">Reference proteome</keyword>
<feature type="transmembrane region" description="Helical" evidence="4">
    <location>
        <begin position="123"/>
        <end position="144"/>
    </location>
</feature>
<dbReference type="SUPFAM" id="SSF46689">
    <property type="entry name" value="Homeodomain-like"/>
    <property type="match status" value="1"/>
</dbReference>
<feature type="domain" description="HTH araC/xylS-type" evidence="5">
    <location>
        <begin position="254"/>
        <end position="362"/>
    </location>
</feature>
<dbReference type="RefSeq" id="WP_290284527.1">
    <property type="nucleotide sequence ID" value="NZ_JAUFQN010000019.1"/>
</dbReference>
<evidence type="ECO:0000256" key="4">
    <source>
        <dbReference type="SAM" id="Phobius"/>
    </source>
</evidence>
<accession>A0ABV5GHJ5</accession>
<evidence type="ECO:0000256" key="3">
    <source>
        <dbReference type="ARBA" id="ARBA00023163"/>
    </source>
</evidence>
<sequence length="367" mass="43321">MTEIQLLNSISRIVVFLLLFFSFFLLTVRGNKKKSNQLFSVFLLLVAIDISAFFLNDWLSKHLFIETFRITSSLLQMPVFYFYVLSVCYTNFKLRINDLIHTLLFIFFYSFLIASDYSKKAFLVFQIISEIQYFLYIILIFIALKKYKKIYLENYTNPEHLNYKWLVQMTSILLFAHLFVLSKFFIQFTNNINLILLLNVIVIISALLVSSYFVLKALHQPQLFSGIEQNNTPISKYIKKETKIITSEITSENNEKIKLLEQFMTEKEPFLDPDLTIQKLALQIDFSQKELSTLINHHIGKHFFDFINEYRVLKAMSILKNQSQKDITVLEILYQVGFNSKSSFNTAFKKHSPMTPIEYRKQFLSNK</sequence>
<dbReference type="PANTHER" id="PTHR43280">
    <property type="entry name" value="ARAC-FAMILY TRANSCRIPTIONAL REGULATOR"/>
    <property type="match status" value="1"/>
</dbReference>
<evidence type="ECO:0000259" key="5">
    <source>
        <dbReference type="PROSITE" id="PS01124"/>
    </source>
</evidence>
<keyword evidence="3" id="KW-0804">Transcription</keyword>
<evidence type="ECO:0000256" key="2">
    <source>
        <dbReference type="ARBA" id="ARBA00023125"/>
    </source>
</evidence>
<dbReference type="PANTHER" id="PTHR43280:SF29">
    <property type="entry name" value="ARAC-FAMILY TRANSCRIPTIONAL REGULATOR"/>
    <property type="match status" value="1"/>
</dbReference>
<feature type="transmembrane region" description="Helical" evidence="4">
    <location>
        <begin position="6"/>
        <end position="26"/>
    </location>
</feature>
<dbReference type="Gene3D" id="1.10.10.60">
    <property type="entry name" value="Homeodomain-like"/>
    <property type="match status" value="2"/>
</dbReference>
<reference evidence="6 7" key="1">
    <citation type="submission" date="2024-09" db="EMBL/GenBank/DDBJ databases">
        <authorList>
            <person name="Sun Q."/>
            <person name="Mori K."/>
        </authorList>
    </citation>
    <scope>NUCLEOTIDE SEQUENCE [LARGE SCALE GENOMIC DNA]</scope>
    <source>
        <strain evidence="6 7">CECT 8460</strain>
    </source>
</reference>
<feature type="transmembrane region" description="Helical" evidence="4">
    <location>
        <begin position="99"/>
        <end position="117"/>
    </location>
</feature>
<organism evidence="6 7">
    <name type="scientific">Flavobacterium paronense</name>
    <dbReference type="NCBI Taxonomy" id="1392775"/>
    <lineage>
        <taxon>Bacteria</taxon>
        <taxon>Pseudomonadati</taxon>
        <taxon>Bacteroidota</taxon>
        <taxon>Flavobacteriia</taxon>
        <taxon>Flavobacteriales</taxon>
        <taxon>Flavobacteriaceae</taxon>
        <taxon>Flavobacterium</taxon>
    </lineage>
</organism>
<proteinExistence type="predicted"/>
<evidence type="ECO:0000256" key="1">
    <source>
        <dbReference type="ARBA" id="ARBA00023015"/>
    </source>
</evidence>
<feature type="transmembrane region" description="Helical" evidence="4">
    <location>
        <begin position="75"/>
        <end position="92"/>
    </location>
</feature>
<dbReference type="PROSITE" id="PS01124">
    <property type="entry name" value="HTH_ARAC_FAMILY_2"/>
    <property type="match status" value="1"/>
</dbReference>
<dbReference type="InterPro" id="IPR009057">
    <property type="entry name" value="Homeodomain-like_sf"/>
</dbReference>
<keyword evidence="4" id="KW-1133">Transmembrane helix</keyword>
<dbReference type="SMART" id="SM00342">
    <property type="entry name" value="HTH_ARAC"/>
    <property type="match status" value="1"/>
</dbReference>
<dbReference type="Proteomes" id="UP001589576">
    <property type="component" value="Unassembled WGS sequence"/>
</dbReference>
<dbReference type="EMBL" id="JBHMFB010000044">
    <property type="protein sequence ID" value="MFB9090593.1"/>
    <property type="molecule type" value="Genomic_DNA"/>
</dbReference>
<protein>
    <submittedName>
        <fullName evidence="6">Helix-turn-helix domain-containing protein</fullName>
    </submittedName>
</protein>
<keyword evidence="4" id="KW-0472">Membrane</keyword>
<feature type="transmembrane region" description="Helical" evidence="4">
    <location>
        <begin position="165"/>
        <end position="186"/>
    </location>
</feature>
<gene>
    <name evidence="6" type="ORF">ACFFUU_13335</name>
</gene>
<feature type="transmembrane region" description="Helical" evidence="4">
    <location>
        <begin position="38"/>
        <end position="55"/>
    </location>
</feature>
<dbReference type="InterPro" id="IPR018060">
    <property type="entry name" value="HTH_AraC"/>
</dbReference>